<gene>
    <name evidence="5" type="ORF">CLOSPI_00460</name>
</gene>
<dbReference type="CDD" id="cd03230">
    <property type="entry name" value="ABC_DR_subfamily_A"/>
    <property type="match status" value="1"/>
</dbReference>
<reference evidence="5" key="1">
    <citation type="submission" date="2008-02" db="EMBL/GenBank/DDBJ databases">
        <authorList>
            <person name="Fulton L."/>
            <person name="Clifton S."/>
            <person name="Fulton B."/>
            <person name="Xu J."/>
            <person name="Minx P."/>
            <person name="Pepin K.H."/>
            <person name="Johnson M."/>
            <person name="Thiruvilangam P."/>
            <person name="Bhonagiri V."/>
            <person name="Nash W.E."/>
            <person name="Mardis E.R."/>
            <person name="Wilson R.K."/>
        </authorList>
    </citation>
    <scope>NUCLEOTIDE SEQUENCE [LARGE SCALE GENOMIC DNA]</scope>
    <source>
        <strain evidence="5">DSM 1552</strain>
    </source>
</reference>
<dbReference type="AlphaFoldDB" id="B1BZT3"/>
<organism evidence="5 6">
    <name type="scientific">Thomasclavelia spiroformis DSM 1552</name>
    <dbReference type="NCBI Taxonomy" id="428126"/>
    <lineage>
        <taxon>Bacteria</taxon>
        <taxon>Bacillati</taxon>
        <taxon>Bacillota</taxon>
        <taxon>Erysipelotrichia</taxon>
        <taxon>Erysipelotrichales</taxon>
        <taxon>Coprobacillaceae</taxon>
        <taxon>Thomasclavelia</taxon>
    </lineage>
</organism>
<sequence length="301" mass="34911">MGGKIMLVIKELSKKIGNKQILNNINLKIPKGSIYGIIGKNGAGKTTLIRHLVGAYRGDSGYVELEGMRIYENSHAKSRLVYIPDEFFDTFGSNVNDVKQLYQGLYPSFDEDRYYKLMKMFNRDDLQNFNNFSKGMKKQVMFILALSIMPEYLIMDEPFDGLDPNVRKIIWDILIQDVSERQMTIFISSHHLNELDSMCDHIALIDEGKIVFEESLDELKNDYHKLQIVLESGKDMYLLEKELNILSHQMMGRVHTLIVMGEYEKIDEIVSKYNPIINEALSLSLEEIFLYTMKGEYDEFI</sequence>
<protein>
    <submittedName>
        <fullName evidence="5">ABC transporter, ATP-binding protein</fullName>
    </submittedName>
</protein>
<dbReference type="Gene3D" id="3.40.50.300">
    <property type="entry name" value="P-loop containing nucleotide triphosphate hydrolases"/>
    <property type="match status" value="1"/>
</dbReference>
<evidence type="ECO:0000256" key="1">
    <source>
        <dbReference type="ARBA" id="ARBA00022448"/>
    </source>
</evidence>
<dbReference type="InterPro" id="IPR003439">
    <property type="entry name" value="ABC_transporter-like_ATP-bd"/>
</dbReference>
<dbReference type="SUPFAM" id="SSF52540">
    <property type="entry name" value="P-loop containing nucleoside triphosphate hydrolases"/>
    <property type="match status" value="1"/>
</dbReference>
<keyword evidence="3 5" id="KW-0067">ATP-binding</keyword>
<name>B1BZT3_9FIRM</name>
<evidence type="ECO:0000313" key="5">
    <source>
        <dbReference type="EMBL" id="EDS75930.1"/>
    </source>
</evidence>
<dbReference type="GO" id="GO:0005524">
    <property type="term" value="F:ATP binding"/>
    <property type="evidence" value="ECO:0007669"/>
    <property type="project" value="UniProtKB-KW"/>
</dbReference>
<dbReference type="STRING" id="428126.CLOSPI_00460"/>
<keyword evidence="6" id="KW-1185">Reference proteome</keyword>
<dbReference type="InterPro" id="IPR003593">
    <property type="entry name" value="AAA+_ATPase"/>
</dbReference>
<dbReference type="GO" id="GO:0016887">
    <property type="term" value="F:ATP hydrolysis activity"/>
    <property type="evidence" value="ECO:0007669"/>
    <property type="project" value="InterPro"/>
</dbReference>
<evidence type="ECO:0000256" key="2">
    <source>
        <dbReference type="ARBA" id="ARBA00022741"/>
    </source>
</evidence>
<dbReference type="eggNOG" id="COG1131">
    <property type="taxonomic scope" value="Bacteria"/>
</dbReference>
<dbReference type="PANTHER" id="PTHR42939:SF1">
    <property type="entry name" value="ABC TRANSPORTER ATP-BINDING PROTEIN ALBC-RELATED"/>
    <property type="match status" value="1"/>
</dbReference>
<dbReference type="EMBL" id="ABIK02000004">
    <property type="protein sequence ID" value="EDS75930.1"/>
    <property type="molecule type" value="Genomic_DNA"/>
</dbReference>
<dbReference type="Proteomes" id="UP000004910">
    <property type="component" value="Unassembled WGS sequence"/>
</dbReference>
<evidence type="ECO:0000259" key="4">
    <source>
        <dbReference type="PROSITE" id="PS50893"/>
    </source>
</evidence>
<accession>B1BZT3</accession>
<keyword evidence="1" id="KW-0813">Transport</keyword>
<dbReference type="PROSITE" id="PS50893">
    <property type="entry name" value="ABC_TRANSPORTER_2"/>
    <property type="match status" value="1"/>
</dbReference>
<evidence type="ECO:0000313" key="6">
    <source>
        <dbReference type="Proteomes" id="UP000004910"/>
    </source>
</evidence>
<dbReference type="InterPro" id="IPR027417">
    <property type="entry name" value="P-loop_NTPase"/>
</dbReference>
<dbReference type="HOGENOM" id="CLU_000604_1_2_9"/>
<keyword evidence="2" id="KW-0547">Nucleotide-binding</keyword>
<dbReference type="PANTHER" id="PTHR42939">
    <property type="entry name" value="ABC TRANSPORTER ATP-BINDING PROTEIN ALBC-RELATED"/>
    <property type="match status" value="1"/>
</dbReference>
<comment type="caution">
    <text evidence="5">The sequence shown here is derived from an EMBL/GenBank/DDBJ whole genome shotgun (WGS) entry which is preliminary data.</text>
</comment>
<reference evidence="5" key="2">
    <citation type="submission" date="2014-06" db="EMBL/GenBank/DDBJ databases">
        <title>Draft genome sequence of Clostridium spiroforme (DSM 1552).</title>
        <authorList>
            <person name="Sudarsanam P."/>
            <person name="Ley R."/>
            <person name="Guruge J."/>
            <person name="Turnbaugh P.J."/>
            <person name="Mahowald M."/>
            <person name="Liep D."/>
            <person name="Gordon J."/>
        </authorList>
    </citation>
    <scope>NUCLEOTIDE SEQUENCE</scope>
    <source>
        <strain evidence="5">DSM 1552</strain>
    </source>
</reference>
<feature type="domain" description="ABC transporter" evidence="4">
    <location>
        <begin position="7"/>
        <end position="232"/>
    </location>
</feature>
<dbReference type="SMART" id="SM00382">
    <property type="entry name" value="AAA"/>
    <property type="match status" value="1"/>
</dbReference>
<evidence type="ECO:0000256" key="3">
    <source>
        <dbReference type="ARBA" id="ARBA00022840"/>
    </source>
</evidence>
<dbReference type="InterPro" id="IPR051782">
    <property type="entry name" value="ABC_Transporter_VariousFunc"/>
</dbReference>
<proteinExistence type="predicted"/>
<dbReference type="Pfam" id="PF00005">
    <property type="entry name" value="ABC_tran"/>
    <property type="match status" value="1"/>
</dbReference>